<dbReference type="AlphaFoldDB" id="A0AAD7LS29"/>
<evidence type="ECO:0000313" key="2">
    <source>
        <dbReference type="Proteomes" id="UP001163823"/>
    </source>
</evidence>
<dbReference type="Proteomes" id="UP001163823">
    <property type="component" value="Chromosome 7"/>
</dbReference>
<organism evidence="1 2">
    <name type="scientific">Quillaja saponaria</name>
    <name type="common">Soap bark tree</name>
    <dbReference type="NCBI Taxonomy" id="32244"/>
    <lineage>
        <taxon>Eukaryota</taxon>
        <taxon>Viridiplantae</taxon>
        <taxon>Streptophyta</taxon>
        <taxon>Embryophyta</taxon>
        <taxon>Tracheophyta</taxon>
        <taxon>Spermatophyta</taxon>
        <taxon>Magnoliopsida</taxon>
        <taxon>eudicotyledons</taxon>
        <taxon>Gunneridae</taxon>
        <taxon>Pentapetalae</taxon>
        <taxon>rosids</taxon>
        <taxon>fabids</taxon>
        <taxon>Fabales</taxon>
        <taxon>Quillajaceae</taxon>
        <taxon>Quillaja</taxon>
    </lineage>
</organism>
<dbReference type="KEGG" id="qsa:O6P43_018407"/>
<comment type="caution">
    <text evidence="1">The sequence shown here is derived from an EMBL/GenBank/DDBJ whole genome shotgun (WGS) entry which is preliminary data.</text>
</comment>
<name>A0AAD7LS29_QUISA</name>
<keyword evidence="2" id="KW-1185">Reference proteome</keyword>
<gene>
    <name evidence="1" type="ORF">O6P43_018407</name>
</gene>
<sequence length="98" mass="11012">MVRKLKALQSWGGMGGRGEIKSKKLLESCEKAEGPPNYLKQITFSSFPFSFLSSPWPLLFPSLLSLINYGLRSHNVFDLVILTPFGVLNHSFFANEPH</sequence>
<protein>
    <submittedName>
        <fullName evidence="1">Uncharacterized protein</fullName>
    </submittedName>
</protein>
<evidence type="ECO:0000313" key="1">
    <source>
        <dbReference type="EMBL" id="KAJ7963290.1"/>
    </source>
</evidence>
<reference evidence="1" key="1">
    <citation type="journal article" date="2023" name="Science">
        <title>Elucidation of the pathway for biosynthesis of saponin adjuvants from the soapbark tree.</title>
        <authorList>
            <person name="Reed J."/>
            <person name="Orme A."/>
            <person name="El-Demerdash A."/>
            <person name="Owen C."/>
            <person name="Martin L.B.B."/>
            <person name="Misra R.C."/>
            <person name="Kikuchi S."/>
            <person name="Rejzek M."/>
            <person name="Martin A.C."/>
            <person name="Harkess A."/>
            <person name="Leebens-Mack J."/>
            <person name="Louveau T."/>
            <person name="Stephenson M.J."/>
            <person name="Osbourn A."/>
        </authorList>
    </citation>
    <scope>NUCLEOTIDE SEQUENCE</scope>
    <source>
        <strain evidence="1">S10</strain>
    </source>
</reference>
<dbReference type="EMBL" id="JARAOO010000007">
    <property type="protein sequence ID" value="KAJ7963290.1"/>
    <property type="molecule type" value="Genomic_DNA"/>
</dbReference>
<accession>A0AAD7LS29</accession>
<proteinExistence type="predicted"/>